<gene>
    <name evidence="2" type="ORF">FHS79_003063</name>
</gene>
<dbReference type="PANTHER" id="PTHR43471:SF14">
    <property type="entry name" value="ABC-2 TYPE TRANSPORT SYSTEM PERMEASE PROTEIN"/>
    <property type="match status" value="1"/>
</dbReference>
<dbReference type="GO" id="GO:0140359">
    <property type="term" value="F:ABC-type transporter activity"/>
    <property type="evidence" value="ECO:0007669"/>
    <property type="project" value="InterPro"/>
</dbReference>
<feature type="transmembrane region" description="Helical" evidence="1">
    <location>
        <begin position="248"/>
        <end position="267"/>
    </location>
</feature>
<keyword evidence="1" id="KW-0472">Membrane</keyword>
<organism evidence="2 3">
    <name type="scientific">Polymorphobacter multimanifer</name>
    <dbReference type="NCBI Taxonomy" id="1070431"/>
    <lineage>
        <taxon>Bacteria</taxon>
        <taxon>Pseudomonadati</taxon>
        <taxon>Pseudomonadota</taxon>
        <taxon>Alphaproteobacteria</taxon>
        <taxon>Sphingomonadales</taxon>
        <taxon>Sphingosinicellaceae</taxon>
        <taxon>Polymorphobacter</taxon>
    </lineage>
</organism>
<feature type="transmembrane region" description="Helical" evidence="1">
    <location>
        <begin position="423"/>
        <end position="441"/>
    </location>
</feature>
<keyword evidence="1" id="KW-0812">Transmembrane</keyword>
<protein>
    <submittedName>
        <fullName evidence="2">ABC-2 type transport system permease protein</fullName>
    </submittedName>
</protein>
<sequence length="450" mass="46412">MGLIAIETRLLLRSRLALLVLTLLIAVLALAVSNGRALLEDQIAARAAATAEVAEASAKLQGQLAKGVPPEEAVLLPMRVRTPIIAPLPPLMDASAGRAALEPSTATAGLRARADTMFHRTSLENPERLARGQLDLGFVVVVIAPLLLIALGAGLFTADRDSGAARLVLAQAGSVGALLVARSLPRLSLVILPVLFALLFLLLTGPDIPGRPAAALQWALIAMASLATWWAAVLLVNSQKITAETAALGLVGLWALLTLVMPALIAANAQLIHPAPSRFAEIAAARSAEINASTSWETDHPDLASGEVESRRASVARSIGINSKVEAAVAPVSARFAEVLAAQQALASRLAFLSPPLIASDAMAAASGTGLAASQAWRAAAAGHLADVKAKLGEVIAGDGQLTADRLAALPEFTPSQASAPPWPALAWLLAVAVAATLAAVRRYRAIRLD</sequence>
<evidence type="ECO:0000313" key="2">
    <source>
        <dbReference type="EMBL" id="MBB6228870.1"/>
    </source>
</evidence>
<feature type="transmembrane region" description="Helical" evidence="1">
    <location>
        <begin position="215"/>
        <end position="236"/>
    </location>
</feature>
<evidence type="ECO:0000313" key="3">
    <source>
        <dbReference type="Proteomes" id="UP000538147"/>
    </source>
</evidence>
<name>A0A841L8X3_9SPHN</name>
<dbReference type="RefSeq" id="WP_184202004.1">
    <property type="nucleotide sequence ID" value="NZ_JACIIV010000026.1"/>
</dbReference>
<dbReference type="EMBL" id="JACIIV010000026">
    <property type="protein sequence ID" value="MBB6228870.1"/>
    <property type="molecule type" value="Genomic_DNA"/>
</dbReference>
<accession>A0A841L8X3</accession>
<feature type="transmembrane region" description="Helical" evidence="1">
    <location>
        <begin position="187"/>
        <end position="203"/>
    </location>
</feature>
<reference evidence="2 3" key="1">
    <citation type="submission" date="2020-08" db="EMBL/GenBank/DDBJ databases">
        <title>Genomic Encyclopedia of Type Strains, Phase IV (KMG-IV): sequencing the most valuable type-strain genomes for metagenomic binning, comparative biology and taxonomic classification.</title>
        <authorList>
            <person name="Goeker M."/>
        </authorList>
    </citation>
    <scope>NUCLEOTIDE SEQUENCE [LARGE SCALE GENOMIC DNA]</scope>
    <source>
        <strain evidence="2 3">DSM 102189</strain>
    </source>
</reference>
<dbReference type="Proteomes" id="UP000538147">
    <property type="component" value="Unassembled WGS sequence"/>
</dbReference>
<feature type="transmembrane region" description="Helical" evidence="1">
    <location>
        <begin position="12"/>
        <end position="32"/>
    </location>
</feature>
<feature type="transmembrane region" description="Helical" evidence="1">
    <location>
        <begin position="163"/>
        <end position="180"/>
    </location>
</feature>
<evidence type="ECO:0000256" key="1">
    <source>
        <dbReference type="SAM" id="Phobius"/>
    </source>
</evidence>
<feature type="transmembrane region" description="Helical" evidence="1">
    <location>
        <begin position="136"/>
        <end position="157"/>
    </location>
</feature>
<proteinExistence type="predicted"/>
<dbReference type="Pfam" id="PF12040">
    <property type="entry name" value="DUF3526"/>
    <property type="match status" value="1"/>
</dbReference>
<dbReference type="InterPro" id="IPR021913">
    <property type="entry name" value="DUF3526"/>
</dbReference>
<dbReference type="PANTHER" id="PTHR43471">
    <property type="entry name" value="ABC TRANSPORTER PERMEASE"/>
    <property type="match status" value="1"/>
</dbReference>
<dbReference type="GO" id="GO:0005886">
    <property type="term" value="C:plasma membrane"/>
    <property type="evidence" value="ECO:0007669"/>
    <property type="project" value="UniProtKB-SubCell"/>
</dbReference>
<dbReference type="AlphaFoldDB" id="A0A841L8X3"/>
<comment type="caution">
    <text evidence="2">The sequence shown here is derived from an EMBL/GenBank/DDBJ whole genome shotgun (WGS) entry which is preliminary data.</text>
</comment>
<keyword evidence="3" id="KW-1185">Reference proteome</keyword>
<keyword evidence="1" id="KW-1133">Transmembrane helix</keyword>